<keyword evidence="4 7" id="KW-1133">Transmembrane helix</keyword>
<evidence type="ECO:0000256" key="1">
    <source>
        <dbReference type="ARBA" id="ARBA00022475"/>
    </source>
</evidence>
<comment type="similarity">
    <text evidence="7">Belongs to the FtsB family.</text>
</comment>
<keyword evidence="2 7" id="KW-0132">Cell division</keyword>
<dbReference type="EMBL" id="CP022987">
    <property type="protein sequence ID" value="QAA95428.1"/>
    <property type="molecule type" value="Genomic_DNA"/>
</dbReference>
<feature type="topological domain" description="Periplasmic" evidence="7">
    <location>
        <begin position="22"/>
        <end position="108"/>
    </location>
</feature>
<dbReference type="AlphaFoldDB" id="A0A410GGM6"/>
<evidence type="ECO:0000256" key="5">
    <source>
        <dbReference type="ARBA" id="ARBA00023136"/>
    </source>
</evidence>
<comment type="function">
    <text evidence="7">Essential cell division protein. May link together the upstream cell division proteins, which are predominantly cytoplasmic, with the downstream cell division proteins, which are predominantly periplasmic.</text>
</comment>
<dbReference type="OrthoDB" id="7061211at2"/>
<comment type="subcellular location">
    <subcellularLocation>
        <location evidence="7">Cell inner membrane</location>
        <topology evidence="7">Single-pass type II membrane protein</topology>
    </subcellularLocation>
    <text evidence="7">Localizes to the division septum.</text>
</comment>
<evidence type="ECO:0000256" key="7">
    <source>
        <dbReference type="HAMAP-Rule" id="MF_00599"/>
    </source>
</evidence>
<protein>
    <recommendedName>
        <fullName evidence="7">Cell division protein FtsB</fullName>
    </recommendedName>
</protein>
<dbReference type="PANTHER" id="PTHR37485:SF1">
    <property type="entry name" value="CELL DIVISION PROTEIN FTSB"/>
    <property type="match status" value="1"/>
</dbReference>
<organism evidence="8 9">
    <name type="scientific">Pollutimonas thiosulfatoxidans</name>
    <dbReference type="NCBI Taxonomy" id="2028345"/>
    <lineage>
        <taxon>Bacteria</taxon>
        <taxon>Pseudomonadati</taxon>
        <taxon>Pseudomonadota</taxon>
        <taxon>Betaproteobacteria</taxon>
        <taxon>Burkholderiales</taxon>
        <taxon>Alcaligenaceae</taxon>
        <taxon>Pollutimonas</taxon>
    </lineage>
</organism>
<dbReference type="HAMAP" id="MF_00599">
    <property type="entry name" value="FtsB"/>
    <property type="match status" value="1"/>
</dbReference>
<gene>
    <name evidence="7" type="primary">ftsB</name>
    <name evidence="8" type="ORF">CKA81_02545</name>
</gene>
<evidence type="ECO:0000313" key="8">
    <source>
        <dbReference type="EMBL" id="QAA95428.1"/>
    </source>
</evidence>
<dbReference type="RefSeq" id="WP_128353896.1">
    <property type="nucleotide sequence ID" value="NZ_CP022987.1"/>
</dbReference>
<keyword evidence="1 7" id="KW-1003">Cell membrane</keyword>
<accession>A0A410GGM6</accession>
<evidence type="ECO:0000256" key="4">
    <source>
        <dbReference type="ARBA" id="ARBA00022989"/>
    </source>
</evidence>
<dbReference type="Proteomes" id="UP000283474">
    <property type="component" value="Chromosome"/>
</dbReference>
<dbReference type="GO" id="GO:0030428">
    <property type="term" value="C:cell septum"/>
    <property type="evidence" value="ECO:0007669"/>
    <property type="project" value="TreeGrafter"/>
</dbReference>
<keyword evidence="7" id="KW-0997">Cell inner membrane</keyword>
<dbReference type="Pfam" id="PF04977">
    <property type="entry name" value="DivIC"/>
    <property type="match status" value="1"/>
</dbReference>
<evidence type="ECO:0000256" key="2">
    <source>
        <dbReference type="ARBA" id="ARBA00022618"/>
    </source>
</evidence>
<keyword evidence="5 7" id="KW-0472">Membrane</keyword>
<dbReference type="PANTHER" id="PTHR37485">
    <property type="entry name" value="CELL DIVISION PROTEIN FTSB"/>
    <property type="match status" value="1"/>
</dbReference>
<evidence type="ECO:0000256" key="6">
    <source>
        <dbReference type="ARBA" id="ARBA00023306"/>
    </source>
</evidence>
<feature type="coiled-coil region" evidence="7">
    <location>
        <begin position="29"/>
        <end position="70"/>
    </location>
</feature>
<evidence type="ECO:0000313" key="9">
    <source>
        <dbReference type="Proteomes" id="UP000283474"/>
    </source>
</evidence>
<evidence type="ECO:0000256" key="3">
    <source>
        <dbReference type="ARBA" id="ARBA00022692"/>
    </source>
</evidence>
<keyword evidence="6 7" id="KW-0131">Cell cycle</keyword>
<dbReference type="InterPro" id="IPR007060">
    <property type="entry name" value="FtsL/DivIC"/>
</dbReference>
<dbReference type="KEGG" id="pus:CKA81_02545"/>
<name>A0A410GGM6_9BURK</name>
<dbReference type="GO" id="GO:0005886">
    <property type="term" value="C:plasma membrane"/>
    <property type="evidence" value="ECO:0007669"/>
    <property type="project" value="UniProtKB-SubCell"/>
</dbReference>
<dbReference type="InterPro" id="IPR023081">
    <property type="entry name" value="Cell_div_FtsB"/>
</dbReference>
<sequence length="108" mass="11991">MRLLFLVLAVLTLITQYPLWLGKGGWLRVQELHAKVASQQETNEALVARNNALQAEVQDLQSGTAAIEERARTEQGMIREGEVFVQILAPHEHGPAVITPDIPERKGN</sequence>
<reference evidence="8 9" key="1">
    <citation type="submission" date="2017-08" db="EMBL/GenBank/DDBJ databases">
        <authorList>
            <person name="Park S.-J."/>
            <person name="Kim H."/>
        </authorList>
    </citation>
    <scope>NUCLEOTIDE SEQUENCE [LARGE SCALE GENOMIC DNA]</scope>
    <source>
        <strain evidence="9">ye3</strain>
    </source>
</reference>
<dbReference type="GO" id="GO:0043093">
    <property type="term" value="P:FtsZ-dependent cytokinesis"/>
    <property type="evidence" value="ECO:0007669"/>
    <property type="project" value="UniProtKB-UniRule"/>
</dbReference>
<dbReference type="NCBIfam" id="NF002058">
    <property type="entry name" value="PRK00888.1"/>
    <property type="match status" value="1"/>
</dbReference>
<keyword evidence="9" id="KW-1185">Reference proteome</keyword>
<comment type="subunit">
    <text evidence="7">Part of a complex composed of FtsB, FtsL and FtsQ.</text>
</comment>
<keyword evidence="7" id="KW-0175">Coiled coil</keyword>
<feature type="topological domain" description="Cytoplasmic" evidence="7">
    <location>
        <begin position="1"/>
        <end position="3"/>
    </location>
</feature>
<keyword evidence="3 7" id="KW-0812">Transmembrane</keyword>
<dbReference type="GO" id="GO:0032153">
    <property type="term" value="C:cell division site"/>
    <property type="evidence" value="ECO:0007669"/>
    <property type="project" value="UniProtKB-UniRule"/>
</dbReference>
<proteinExistence type="inferred from homology"/>